<evidence type="ECO:0000313" key="1">
    <source>
        <dbReference type="EMBL" id="BDR54933.1"/>
    </source>
</evidence>
<organism evidence="1 2">
    <name type="scientific">Bombiscardovia apis</name>
    <dbReference type="NCBI Taxonomy" id="2932182"/>
    <lineage>
        <taxon>Bacteria</taxon>
        <taxon>Bacillati</taxon>
        <taxon>Actinomycetota</taxon>
        <taxon>Actinomycetes</taxon>
        <taxon>Bifidobacteriales</taxon>
        <taxon>Bifidobacteriaceae</taxon>
        <taxon>Bombiscardovia</taxon>
    </lineage>
</organism>
<evidence type="ECO:0000313" key="2">
    <source>
        <dbReference type="Proteomes" id="UP001321748"/>
    </source>
</evidence>
<reference evidence="1 2" key="1">
    <citation type="journal article" date="2023" name="Microbiol. Spectr.">
        <title>Symbiosis of Carpenter Bees with Uncharacterized Lactic Acid Bacteria Showing NAD Auxotrophy.</title>
        <authorList>
            <person name="Kawasaki S."/>
            <person name="Ozawa K."/>
            <person name="Mori T."/>
            <person name="Yamamoto A."/>
            <person name="Ito M."/>
            <person name="Ohkuma M."/>
            <person name="Sakamoto M."/>
            <person name="Matsutani M."/>
        </authorList>
    </citation>
    <scope>NUCLEOTIDE SEQUENCE [LARGE SCALE GENOMIC DNA]</scope>
    <source>
        <strain evidence="1 2">KimH</strain>
    </source>
</reference>
<protein>
    <recommendedName>
        <fullName evidence="3">Type VII secretion protein</fullName>
    </recommendedName>
</protein>
<accession>A0ABM8BDE9</accession>
<proteinExistence type="predicted"/>
<dbReference type="EMBL" id="AP026800">
    <property type="protein sequence ID" value="BDR54933.1"/>
    <property type="molecule type" value="Genomic_DNA"/>
</dbReference>
<name>A0ABM8BDE9_9BIFI</name>
<evidence type="ECO:0008006" key="3">
    <source>
        <dbReference type="Google" id="ProtNLM"/>
    </source>
</evidence>
<dbReference type="Proteomes" id="UP001321748">
    <property type="component" value="Chromosome"/>
</dbReference>
<gene>
    <name evidence="1" type="ORF">KIMH_10440</name>
</gene>
<keyword evidence="2" id="KW-1185">Reference proteome</keyword>
<sequence length="97" mass="10699">MTTSLTLAEQFLTPEQAPTCSCHHHIGSLHDTLTRTMSKSTQILGQSQEIIGRSQSLDWAGAAAEQYQNRLARSQALAEQMRLAQSATEQIAFQVQL</sequence>